<dbReference type="Proteomes" id="UP000011086">
    <property type="component" value="Unassembled WGS sequence"/>
</dbReference>
<name>A0AA97NSI3_PYRO3</name>
<dbReference type="AlphaFoldDB" id="A0AA97NSI3"/>
<accession>A0AA97NSI3</accession>
<organism evidence="1">
    <name type="scientific">Pyricularia oryzae (strain Y34)</name>
    <name type="common">Rice blast fungus</name>
    <name type="synonym">Magnaporthe oryzae</name>
    <dbReference type="NCBI Taxonomy" id="1143189"/>
    <lineage>
        <taxon>Eukaryota</taxon>
        <taxon>Fungi</taxon>
        <taxon>Dikarya</taxon>
        <taxon>Ascomycota</taxon>
        <taxon>Pezizomycotina</taxon>
        <taxon>Sordariomycetes</taxon>
        <taxon>Sordariomycetidae</taxon>
        <taxon>Magnaporthales</taxon>
        <taxon>Pyriculariaceae</taxon>
        <taxon>Pyricularia</taxon>
    </lineage>
</organism>
<gene>
    <name evidence="1" type="ORF">OOU_Y34scaffold00707g26</name>
</gene>
<proteinExistence type="predicted"/>
<dbReference type="EMBL" id="JH792904">
    <property type="protein sequence ID" value="ELQ35442.1"/>
    <property type="molecule type" value="Genomic_DNA"/>
</dbReference>
<protein>
    <submittedName>
        <fullName evidence="1">Uncharacterized protein</fullName>
    </submittedName>
</protein>
<evidence type="ECO:0000313" key="1">
    <source>
        <dbReference type="EMBL" id="ELQ35442.1"/>
    </source>
</evidence>
<reference evidence="1" key="1">
    <citation type="journal article" date="2012" name="PLoS Genet.">
        <title>Comparative analysis of the genomes of two field isolates of the rice blast fungus Magnaporthe oryzae.</title>
        <authorList>
            <person name="Xue M."/>
            <person name="Yang J."/>
            <person name="Li Z."/>
            <person name="Hu S."/>
            <person name="Yao N."/>
            <person name="Dean R.A."/>
            <person name="Zhao W."/>
            <person name="Shen M."/>
            <person name="Zhang H."/>
            <person name="Li C."/>
            <person name="Liu L."/>
            <person name="Cao L."/>
            <person name="Xu X."/>
            <person name="Xing Y."/>
            <person name="Hsiang T."/>
            <person name="Zhang Z."/>
            <person name="Xu J.R."/>
            <person name="Peng Y.L."/>
        </authorList>
    </citation>
    <scope>NUCLEOTIDE SEQUENCE</scope>
    <source>
        <strain evidence="1">Y34</strain>
    </source>
</reference>
<sequence>MLINREYGKGRRDIAVTSVGAAVYGGMGSNGSVIRAGIDLAGTWITLPSGVSALALAQAEGNG</sequence>